<dbReference type="InterPro" id="IPR016181">
    <property type="entry name" value="Acyl_CoA_acyltransferase"/>
</dbReference>
<gene>
    <name evidence="2" type="ORF">ACEZDJ_28055</name>
</gene>
<dbReference type="EC" id="2.3.-.-" evidence="2"/>
<dbReference type="EMBL" id="JBHEZZ010000018">
    <property type="protein sequence ID" value="MFC1405141.1"/>
    <property type="molecule type" value="Genomic_DNA"/>
</dbReference>
<evidence type="ECO:0000259" key="1">
    <source>
        <dbReference type="PROSITE" id="PS51186"/>
    </source>
</evidence>
<dbReference type="PROSITE" id="PS51186">
    <property type="entry name" value="GNAT"/>
    <property type="match status" value="1"/>
</dbReference>
<keyword evidence="3" id="KW-1185">Reference proteome</keyword>
<sequence>MDHDEVLALFDRRMRREAAPDSPGAVVERVGDVLRQTGGGADTWAGVLWSDLTGSTADAAIAEQVAHAKRLGREFEWKLYGHDGPADLGERLLAAGFEPEPTETLMVAPVAGLPTDARLPEGVELQRVTDAAGVEQVVQVHAEVFGGGADRMRARLLTRLAEDPDTLSMVVAVAEGEPVCAARMELYPGTGFAGLWGGGTLPAWRGKGIYRALVAHRAREAAAAGYEYLQVDASDLSRPILQRLGFAALSTTTPYLLTP</sequence>
<reference evidence="2 3" key="1">
    <citation type="submission" date="2024-09" db="EMBL/GenBank/DDBJ databases">
        <authorList>
            <person name="Lee S.D."/>
        </authorList>
    </citation>
    <scope>NUCLEOTIDE SEQUENCE [LARGE SCALE GENOMIC DNA]</scope>
    <source>
        <strain evidence="2 3">N1-5</strain>
    </source>
</reference>
<evidence type="ECO:0000313" key="3">
    <source>
        <dbReference type="Proteomes" id="UP001592528"/>
    </source>
</evidence>
<keyword evidence="2" id="KW-0012">Acyltransferase</keyword>
<comment type="caution">
    <text evidence="2">The sequence shown here is derived from an EMBL/GenBank/DDBJ whole genome shotgun (WGS) entry which is preliminary data.</text>
</comment>
<dbReference type="RefSeq" id="WP_030266999.1">
    <property type="nucleotide sequence ID" value="NZ_JBHEZZ010000018.1"/>
</dbReference>
<dbReference type="InterPro" id="IPR000182">
    <property type="entry name" value="GNAT_dom"/>
</dbReference>
<organism evidence="2 3">
    <name type="scientific">Streptacidiphilus cavernicola</name>
    <dbReference type="NCBI Taxonomy" id="3342716"/>
    <lineage>
        <taxon>Bacteria</taxon>
        <taxon>Bacillati</taxon>
        <taxon>Actinomycetota</taxon>
        <taxon>Actinomycetes</taxon>
        <taxon>Kitasatosporales</taxon>
        <taxon>Streptomycetaceae</taxon>
        <taxon>Streptacidiphilus</taxon>
    </lineage>
</organism>
<name>A0ABV6UUT0_9ACTN</name>
<dbReference type="Gene3D" id="3.40.630.30">
    <property type="match status" value="1"/>
</dbReference>
<dbReference type="SUPFAM" id="SSF55729">
    <property type="entry name" value="Acyl-CoA N-acyltransferases (Nat)"/>
    <property type="match status" value="1"/>
</dbReference>
<feature type="domain" description="N-acetyltransferase" evidence="1">
    <location>
        <begin position="123"/>
        <end position="259"/>
    </location>
</feature>
<dbReference type="Proteomes" id="UP001592528">
    <property type="component" value="Unassembled WGS sequence"/>
</dbReference>
<accession>A0ABV6UUT0</accession>
<dbReference type="GO" id="GO:0016746">
    <property type="term" value="F:acyltransferase activity"/>
    <property type="evidence" value="ECO:0007669"/>
    <property type="project" value="UniProtKB-KW"/>
</dbReference>
<proteinExistence type="predicted"/>
<keyword evidence="2" id="KW-0808">Transferase</keyword>
<dbReference type="Pfam" id="PF00583">
    <property type="entry name" value="Acetyltransf_1"/>
    <property type="match status" value="1"/>
</dbReference>
<evidence type="ECO:0000313" key="2">
    <source>
        <dbReference type="EMBL" id="MFC1405141.1"/>
    </source>
</evidence>
<protein>
    <submittedName>
        <fullName evidence="2">GNAT family N-acetyltransferase</fullName>
        <ecNumber evidence="2">2.3.-.-</ecNumber>
    </submittedName>
</protein>